<dbReference type="InterPro" id="IPR000835">
    <property type="entry name" value="HTH_MarR-typ"/>
</dbReference>
<dbReference type="Pfam" id="PF12802">
    <property type="entry name" value="MarR_2"/>
    <property type="match status" value="1"/>
</dbReference>
<dbReference type="InterPro" id="IPR036388">
    <property type="entry name" value="WH-like_DNA-bd_sf"/>
</dbReference>
<gene>
    <name evidence="5" type="ORF">Ahu01nite_089270</name>
</gene>
<comment type="caution">
    <text evidence="5">The sequence shown here is derived from an EMBL/GenBank/DDBJ whole genome shotgun (WGS) entry which is preliminary data.</text>
</comment>
<protein>
    <submittedName>
        <fullName evidence="5">MarR family transcriptional regulator</fullName>
    </submittedName>
</protein>
<proteinExistence type="predicted"/>
<dbReference type="PANTHER" id="PTHR39515:SF2">
    <property type="entry name" value="HTH-TYPE TRANSCRIPTIONAL REGULATOR RV0880"/>
    <property type="match status" value="1"/>
</dbReference>
<dbReference type="InterPro" id="IPR052526">
    <property type="entry name" value="HTH-type_Bedaq_tolerance"/>
</dbReference>
<evidence type="ECO:0000256" key="1">
    <source>
        <dbReference type="ARBA" id="ARBA00023015"/>
    </source>
</evidence>
<dbReference type="InterPro" id="IPR023187">
    <property type="entry name" value="Tscrpt_reg_MarR-type_CS"/>
</dbReference>
<accession>A0ABQ4A4Q7</accession>
<dbReference type="Gene3D" id="1.10.10.10">
    <property type="entry name" value="Winged helix-like DNA-binding domain superfamily/Winged helix DNA-binding domain"/>
    <property type="match status" value="1"/>
</dbReference>
<reference evidence="5 6" key="1">
    <citation type="submission" date="2021-01" db="EMBL/GenBank/DDBJ databases">
        <title>Whole genome shotgun sequence of Actinoplanes humidus NBRC 14915.</title>
        <authorList>
            <person name="Komaki H."/>
            <person name="Tamura T."/>
        </authorList>
    </citation>
    <scope>NUCLEOTIDE SEQUENCE [LARGE SCALE GENOMIC DNA]</scope>
    <source>
        <strain evidence="5 6">NBRC 14915</strain>
    </source>
</reference>
<feature type="domain" description="HTH marR-type" evidence="4">
    <location>
        <begin position="8"/>
        <end position="143"/>
    </location>
</feature>
<sequence>MATVRETSHELGADLQAAVARIYSRFRSERSDGELGDAAVGVLIALAKSGALTLTELSERARVTTGSMSQTVNRLVAGGYVERDRDPADGRRMLIGATPAGAEIAAAARAHRRSWLDARLAELTPAERATLAEASALIRRIADS</sequence>
<keyword evidence="2" id="KW-0238">DNA-binding</keyword>
<keyword evidence="1" id="KW-0805">Transcription regulation</keyword>
<dbReference type="SMART" id="SM00347">
    <property type="entry name" value="HTH_MARR"/>
    <property type="match status" value="1"/>
</dbReference>
<name>A0ABQ4A4Q7_9ACTN</name>
<keyword evidence="3" id="KW-0804">Transcription</keyword>
<dbReference type="PROSITE" id="PS01117">
    <property type="entry name" value="HTH_MARR_1"/>
    <property type="match status" value="1"/>
</dbReference>
<keyword evidence="6" id="KW-1185">Reference proteome</keyword>
<dbReference type="Proteomes" id="UP000603200">
    <property type="component" value="Unassembled WGS sequence"/>
</dbReference>
<dbReference type="PROSITE" id="PS50995">
    <property type="entry name" value="HTH_MARR_2"/>
    <property type="match status" value="1"/>
</dbReference>
<evidence type="ECO:0000313" key="6">
    <source>
        <dbReference type="Proteomes" id="UP000603200"/>
    </source>
</evidence>
<evidence type="ECO:0000256" key="2">
    <source>
        <dbReference type="ARBA" id="ARBA00023125"/>
    </source>
</evidence>
<evidence type="ECO:0000256" key="3">
    <source>
        <dbReference type="ARBA" id="ARBA00023163"/>
    </source>
</evidence>
<evidence type="ECO:0000259" key="4">
    <source>
        <dbReference type="PROSITE" id="PS50995"/>
    </source>
</evidence>
<dbReference type="InterPro" id="IPR036390">
    <property type="entry name" value="WH_DNA-bd_sf"/>
</dbReference>
<dbReference type="PANTHER" id="PTHR39515">
    <property type="entry name" value="CONSERVED PROTEIN"/>
    <property type="match status" value="1"/>
</dbReference>
<dbReference type="SUPFAM" id="SSF46785">
    <property type="entry name" value="Winged helix' DNA-binding domain"/>
    <property type="match status" value="1"/>
</dbReference>
<evidence type="ECO:0000313" key="5">
    <source>
        <dbReference type="EMBL" id="GIE25825.1"/>
    </source>
</evidence>
<dbReference type="EMBL" id="BOMN01000129">
    <property type="protein sequence ID" value="GIE25825.1"/>
    <property type="molecule type" value="Genomic_DNA"/>
</dbReference>
<organism evidence="5 6">
    <name type="scientific">Winogradskya humida</name>
    <dbReference type="NCBI Taxonomy" id="113566"/>
    <lineage>
        <taxon>Bacteria</taxon>
        <taxon>Bacillati</taxon>
        <taxon>Actinomycetota</taxon>
        <taxon>Actinomycetes</taxon>
        <taxon>Micromonosporales</taxon>
        <taxon>Micromonosporaceae</taxon>
        <taxon>Winogradskya</taxon>
    </lineage>
</organism>